<comment type="subcellular location">
    <subcellularLocation>
        <location evidence="1">Cell membrane</location>
        <topology evidence="1">Multi-pass membrane protein</topology>
    </subcellularLocation>
</comment>
<dbReference type="KEGG" id="sns:VC03_01370"/>
<keyword evidence="5 7" id="KW-1133">Transmembrane helix</keyword>
<protein>
    <recommendedName>
        <fullName evidence="10">Chromate transporter</fullName>
    </recommendedName>
</protein>
<dbReference type="PANTHER" id="PTHR43663:SF2">
    <property type="entry name" value="CHROMATE TRANSPORT PROTEIN-RELATED"/>
    <property type="match status" value="1"/>
</dbReference>
<feature type="transmembrane region" description="Helical" evidence="7">
    <location>
        <begin position="114"/>
        <end position="136"/>
    </location>
</feature>
<evidence type="ECO:0000313" key="9">
    <source>
        <dbReference type="Proteomes" id="UP000033103"/>
    </source>
</evidence>
<dbReference type="PATRIC" id="fig|1069640.6.peg.260"/>
<dbReference type="STRING" id="187101.VC03_01370"/>
<feature type="transmembrane region" description="Helical" evidence="7">
    <location>
        <begin position="148"/>
        <end position="177"/>
    </location>
</feature>
<dbReference type="Proteomes" id="UP000033103">
    <property type="component" value="Chromosome"/>
</dbReference>
<evidence type="ECO:0000256" key="5">
    <source>
        <dbReference type="ARBA" id="ARBA00022989"/>
    </source>
</evidence>
<reference evidence="8 9" key="1">
    <citation type="journal article" date="2012" name="BMC Genomics">
        <title>Genomic sequence analysis and characterization of Sneathia amnii sp. nov.</title>
        <authorList>
            <consortium name="Vaginal Microbiome Consortium (additional members)"/>
            <person name="Harwich M.D.Jr."/>
            <person name="Serrano M.G."/>
            <person name="Fettweis J.M."/>
            <person name="Alves J.M."/>
            <person name="Reimers M.A."/>
            <person name="Buck G.A."/>
            <person name="Jefferson K.K."/>
        </authorList>
    </citation>
    <scope>NUCLEOTIDE SEQUENCE [LARGE SCALE GENOMIC DNA]</scope>
    <source>
        <strain evidence="8 9">SN35</strain>
    </source>
</reference>
<dbReference type="InterPro" id="IPR052518">
    <property type="entry name" value="CHR_Transporter"/>
</dbReference>
<evidence type="ECO:0000313" key="8">
    <source>
        <dbReference type="EMBL" id="AKC95224.1"/>
    </source>
</evidence>
<keyword evidence="6 7" id="KW-0472">Membrane</keyword>
<dbReference type="Pfam" id="PF02417">
    <property type="entry name" value="Chromate_transp"/>
    <property type="match status" value="1"/>
</dbReference>
<keyword evidence="9" id="KW-1185">Reference proteome</keyword>
<evidence type="ECO:0000256" key="7">
    <source>
        <dbReference type="SAM" id="Phobius"/>
    </source>
</evidence>
<dbReference type="InterPro" id="IPR003370">
    <property type="entry name" value="Chromate_transpt"/>
</dbReference>
<evidence type="ECO:0000256" key="2">
    <source>
        <dbReference type="ARBA" id="ARBA00005262"/>
    </source>
</evidence>
<organism evidence="8 9">
    <name type="scientific">Sneathia vaginalis</name>
    <dbReference type="NCBI Taxonomy" id="187101"/>
    <lineage>
        <taxon>Bacteria</taxon>
        <taxon>Fusobacteriati</taxon>
        <taxon>Fusobacteriota</taxon>
        <taxon>Fusobacteriia</taxon>
        <taxon>Fusobacteriales</taxon>
        <taxon>Leptotrichiaceae</taxon>
        <taxon>Sneathia</taxon>
    </lineage>
</organism>
<evidence type="ECO:0000256" key="3">
    <source>
        <dbReference type="ARBA" id="ARBA00022475"/>
    </source>
</evidence>
<keyword evidence="4 7" id="KW-0812">Transmembrane</keyword>
<proteinExistence type="inferred from homology"/>
<sequence length="183" mass="20053">MKKLTQHNKISLFKIFVSLLKINTFTFGGGYTIVPIIKQEFVENLNAMSEEEMMSCVSLSASVPGALAISTSYLVGYKLRGILGGITAVLASVLPCLVIISLISIAYHSFITNIYIKAILQAVGAMVSAILVVTVIKMIKKVEYKFIPLLVIMFILSYFFKIKLAILLVVSAVIGLIEGIRRC</sequence>
<keyword evidence="3" id="KW-1003">Cell membrane</keyword>
<evidence type="ECO:0000256" key="4">
    <source>
        <dbReference type="ARBA" id="ARBA00022692"/>
    </source>
</evidence>
<feature type="transmembrane region" description="Helical" evidence="7">
    <location>
        <begin position="82"/>
        <end position="108"/>
    </location>
</feature>
<dbReference type="HOGENOM" id="CLU_018106_1_0_0"/>
<dbReference type="GO" id="GO:0005886">
    <property type="term" value="C:plasma membrane"/>
    <property type="evidence" value="ECO:0007669"/>
    <property type="project" value="UniProtKB-SubCell"/>
</dbReference>
<name>A0A0E3UTK9_9FUSO</name>
<feature type="transmembrane region" description="Helical" evidence="7">
    <location>
        <begin position="57"/>
        <end position="75"/>
    </location>
</feature>
<dbReference type="AlphaFoldDB" id="A0A0E3UTK9"/>
<evidence type="ECO:0008006" key="10">
    <source>
        <dbReference type="Google" id="ProtNLM"/>
    </source>
</evidence>
<evidence type="ECO:0000256" key="6">
    <source>
        <dbReference type="ARBA" id="ARBA00023136"/>
    </source>
</evidence>
<accession>A0A0E3UTK9</accession>
<dbReference type="OrthoDB" id="9027281at2"/>
<gene>
    <name evidence="8" type="ORF">VC03_01370</name>
</gene>
<feature type="transmembrane region" description="Helical" evidence="7">
    <location>
        <begin position="12"/>
        <end position="37"/>
    </location>
</feature>
<dbReference type="EMBL" id="CP011280">
    <property type="protein sequence ID" value="AKC95224.1"/>
    <property type="molecule type" value="Genomic_DNA"/>
</dbReference>
<evidence type="ECO:0000256" key="1">
    <source>
        <dbReference type="ARBA" id="ARBA00004651"/>
    </source>
</evidence>
<comment type="similarity">
    <text evidence="2">Belongs to the chromate ion transporter (CHR) (TC 2.A.51) family.</text>
</comment>
<dbReference type="PANTHER" id="PTHR43663">
    <property type="entry name" value="CHROMATE TRANSPORT PROTEIN-RELATED"/>
    <property type="match status" value="1"/>
</dbReference>
<dbReference type="RefSeq" id="WP_046328330.1">
    <property type="nucleotide sequence ID" value="NZ_CP011280.1"/>
</dbReference>
<dbReference type="GO" id="GO:0015109">
    <property type="term" value="F:chromate transmembrane transporter activity"/>
    <property type="evidence" value="ECO:0007669"/>
    <property type="project" value="InterPro"/>
</dbReference>